<dbReference type="GO" id="GO:0030151">
    <property type="term" value="F:molybdenum ion binding"/>
    <property type="evidence" value="ECO:0007669"/>
    <property type="project" value="InterPro"/>
</dbReference>
<dbReference type="GO" id="GO:0003824">
    <property type="term" value="F:catalytic activity"/>
    <property type="evidence" value="ECO:0007669"/>
    <property type="project" value="InterPro"/>
</dbReference>
<name>A0A6B2KTQ2_9NEIS</name>
<dbReference type="Pfam" id="PF03473">
    <property type="entry name" value="MOSC"/>
    <property type="match status" value="1"/>
</dbReference>
<dbReference type="InterPro" id="IPR005302">
    <property type="entry name" value="MoCF_Sase_C"/>
</dbReference>
<evidence type="ECO:0000259" key="1">
    <source>
        <dbReference type="PROSITE" id="PS51340"/>
    </source>
</evidence>
<organism evidence="2 3">
    <name type="scientific">Crenobacter caeni</name>
    <dbReference type="NCBI Taxonomy" id="2705474"/>
    <lineage>
        <taxon>Bacteria</taxon>
        <taxon>Pseudomonadati</taxon>
        <taxon>Pseudomonadota</taxon>
        <taxon>Betaproteobacteria</taxon>
        <taxon>Neisseriales</taxon>
        <taxon>Neisseriaceae</taxon>
        <taxon>Crenobacter</taxon>
    </lineage>
</organism>
<dbReference type="GO" id="GO:0030170">
    <property type="term" value="F:pyridoxal phosphate binding"/>
    <property type="evidence" value="ECO:0007669"/>
    <property type="project" value="InterPro"/>
</dbReference>
<evidence type="ECO:0000313" key="2">
    <source>
        <dbReference type="EMBL" id="NDV13626.1"/>
    </source>
</evidence>
<dbReference type="EMBL" id="JAAGAA010000011">
    <property type="protein sequence ID" value="NDV13626.1"/>
    <property type="molecule type" value="Genomic_DNA"/>
</dbReference>
<reference evidence="2 3" key="1">
    <citation type="submission" date="2020-02" db="EMBL/GenBank/DDBJ databases">
        <authorList>
            <person name="Yang Z."/>
        </authorList>
    </citation>
    <scope>NUCLEOTIDE SEQUENCE [LARGE SCALE GENOMIC DNA]</scope>
    <source>
        <strain evidence="2 3">HX-7-9</strain>
    </source>
</reference>
<dbReference type="AlphaFoldDB" id="A0A6B2KTQ2"/>
<dbReference type="InterPro" id="IPR052353">
    <property type="entry name" value="Benzoxazolinone_Detox_Enz"/>
</dbReference>
<proteinExistence type="predicted"/>
<evidence type="ECO:0000313" key="3">
    <source>
        <dbReference type="Proteomes" id="UP000482578"/>
    </source>
</evidence>
<accession>A0A6B2KTQ2</accession>
<dbReference type="PROSITE" id="PS51340">
    <property type="entry name" value="MOSC"/>
    <property type="match status" value="1"/>
</dbReference>
<keyword evidence="3" id="KW-1185">Reference proteome</keyword>
<comment type="caution">
    <text evidence="2">The sequence shown here is derived from an EMBL/GenBank/DDBJ whole genome shotgun (WGS) entry which is preliminary data.</text>
</comment>
<gene>
    <name evidence="2" type="ORF">GZH52_12630</name>
</gene>
<dbReference type="Gene3D" id="2.40.33.20">
    <property type="entry name" value="PK beta-barrel domain-like"/>
    <property type="match status" value="1"/>
</dbReference>
<dbReference type="SUPFAM" id="SSF50800">
    <property type="entry name" value="PK beta-barrel domain-like"/>
    <property type="match status" value="1"/>
</dbReference>
<dbReference type="Proteomes" id="UP000482578">
    <property type="component" value="Unassembled WGS sequence"/>
</dbReference>
<dbReference type="InterPro" id="IPR011037">
    <property type="entry name" value="Pyrv_Knase-like_insert_dom_sf"/>
</dbReference>
<dbReference type="RefSeq" id="WP_163316815.1">
    <property type="nucleotide sequence ID" value="NZ_JAAGAA010000011.1"/>
</dbReference>
<protein>
    <submittedName>
        <fullName evidence="2">MOSC domain-containing protein</fullName>
    </submittedName>
</protein>
<dbReference type="PANTHER" id="PTHR30212">
    <property type="entry name" value="PROTEIN YIIM"/>
    <property type="match status" value="1"/>
</dbReference>
<sequence>MQIRLLGLFAGRAAPLGDGSRPSAIVKAAVPALTLGATGPLEDEQADLRVHGGVDKAVHCFPSEHYARLAAAFPHAPAAWGAGFLGENLALAGLTEGGLRLGDRLLVGDAVLEVSQPRSPCWKIDARAGEDGVAAHIDRHHLTGWYCRVLQGARIDAASEVRLQVVDPAAPTLLELLQAMAEHRPDPAHLRALAVPALTAAWRDKLHRRADWLAAR</sequence>
<dbReference type="PANTHER" id="PTHR30212:SF2">
    <property type="entry name" value="PROTEIN YIIM"/>
    <property type="match status" value="1"/>
</dbReference>
<feature type="domain" description="MOSC" evidence="1">
    <location>
        <begin position="27"/>
        <end position="164"/>
    </location>
</feature>